<comment type="caution">
    <text evidence="3">The sequence shown here is derived from an EMBL/GenBank/DDBJ whole genome shotgun (WGS) entry which is preliminary data.</text>
</comment>
<evidence type="ECO:0000313" key="3">
    <source>
        <dbReference type="EMBL" id="GBG85848.1"/>
    </source>
</evidence>
<feature type="region of interest" description="Disordered" evidence="2">
    <location>
        <begin position="1"/>
        <end position="38"/>
    </location>
</feature>
<feature type="coiled-coil region" evidence="1">
    <location>
        <begin position="660"/>
        <end position="704"/>
    </location>
</feature>
<protein>
    <submittedName>
        <fullName evidence="3">Uncharacterized protein</fullName>
    </submittedName>
</protein>
<dbReference type="Proteomes" id="UP000265515">
    <property type="component" value="Unassembled WGS sequence"/>
</dbReference>
<evidence type="ECO:0000313" key="4">
    <source>
        <dbReference type="Proteomes" id="UP000265515"/>
    </source>
</evidence>
<accession>A0A388LU47</accession>
<feature type="region of interest" description="Disordered" evidence="2">
    <location>
        <begin position="52"/>
        <end position="72"/>
    </location>
</feature>
<feature type="compositionally biased region" description="Polar residues" evidence="2">
    <location>
        <begin position="995"/>
        <end position="1018"/>
    </location>
</feature>
<feature type="region of interest" description="Disordered" evidence="2">
    <location>
        <begin position="419"/>
        <end position="459"/>
    </location>
</feature>
<feature type="region of interest" description="Disordered" evidence="2">
    <location>
        <begin position="974"/>
        <end position="1018"/>
    </location>
</feature>
<dbReference type="AlphaFoldDB" id="A0A388LU47"/>
<proteinExistence type="predicted"/>
<gene>
    <name evidence="3" type="ORF">CBR_g40658</name>
</gene>
<evidence type="ECO:0000256" key="1">
    <source>
        <dbReference type="SAM" id="Coils"/>
    </source>
</evidence>
<reference evidence="3 4" key="1">
    <citation type="journal article" date="2018" name="Cell">
        <title>The Chara Genome: Secondary Complexity and Implications for Plant Terrestrialization.</title>
        <authorList>
            <person name="Nishiyama T."/>
            <person name="Sakayama H."/>
            <person name="Vries J.D."/>
            <person name="Buschmann H."/>
            <person name="Saint-Marcoux D."/>
            <person name="Ullrich K.K."/>
            <person name="Haas F.B."/>
            <person name="Vanderstraeten L."/>
            <person name="Becker D."/>
            <person name="Lang D."/>
            <person name="Vosolsobe S."/>
            <person name="Rombauts S."/>
            <person name="Wilhelmsson P.K.I."/>
            <person name="Janitza P."/>
            <person name="Kern R."/>
            <person name="Heyl A."/>
            <person name="Rumpler F."/>
            <person name="Villalobos L.I.A.C."/>
            <person name="Clay J.M."/>
            <person name="Skokan R."/>
            <person name="Toyoda A."/>
            <person name="Suzuki Y."/>
            <person name="Kagoshima H."/>
            <person name="Schijlen E."/>
            <person name="Tajeshwar N."/>
            <person name="Catarino B."/>
            <person name="Hetherington A.J."/>
            <person name="Saltykova A."/>
            <person name="Bonnot C."/>
            <person name="Breuninger H."/>
            <person name="Symeonidi A."/>
            <person name="Radhakrishnan G.V."/>
            <person name="Van Nieuwerburgh F."/>
            <person name="Deforce D."/>
            <person name="Chang C."/>
            <person name="Karol K.G."/>
            <person name="Hedrich R."/>
            <person name="Ulvskov P."/>
            <person name="Glockner G."/>
            <person name="Delwiche C.F."/>
            <person name="Petrasek J."/>
            <person name="Van de Peer Y."/>
            <person name="Friml J."/>
            <person name="Beilby M."/>
            <person name="Dolan L."/>
            <person name="Kohara Y."/>
            <person name="Sugano S."/>
            <person name="Fujiyama A."/>
            <person name="Delaux P.-M."/>
            <person name="Quint M."/>
            <person name="TheiBen G."/>
            <person name="Hagemann M."/>
            <person name="Harholt J."/>
            <person name="Dunand C."/>
            <person name="Zachgo S."/>
            <person name="Langdale J."/>
            <person name="Maumus F."/>
            <person name="Straeten D.V.D."/>
            <person name="Gould S.B."/>
            <person name="Rensing S.A."/>
        </authorList>
    </citation>
    <scope>NUCLEOTIDE SEQUENCE [LARGE SCALE GENOMIC DNA]</scope>
    <source>
        <strain evidence="3 4">S276</strain>
    </source>
</reference>
<dbReference type="EMBL" id="BFEA01000537">
    <property type="protein sequence ID" value="GBG85848.1"/>
    <property type="molecule type" value="Genomic_DNA"/>
</dbReference>
<keyword evidence="1" id="KW-0175">Coiled coil</keyword>
<name>A0A388LU47_CHABU</name>
<dbReference type="Gramene" id="GBG85848">
    <property type="protein sequence ID" value="GBG85848"/>
    <property type="gene ID" value="CBR_g40658"/>
</dbReference>
<evidence type="ECO:0000256" key="2">
    <source>
        <dbReference type="SAM" id="MobiDB-lite"/>
    </source>
</evidence>
<organism evidence="3 4">
    <name type="scientific">Chara braunii</name>
    <name type="common">Braun's stonewort</name>
    <dbReference type="NCBI Taxonomy" id="69332"/>
    <lineage>
        <taxon>Eukaryota</taxon>
        <taxon>Viridiplantae</taxon>
        <taxon>Streptophyta</taxon>
        <taxon>Charophyceae</taxon>
        <taxon>Charales</taxon>
        <taxon>Characeae</taxon>
        <taxon>Chara</taxon>
    </lineage>
</organism>
<keyword evidence="4" id="KW-1185">Reference proteome</keyword>
<feature type="compositionally biased region" description="Basic and acidic residues" evidence="2">
    <location>
        <begin position="419"/>
        <end position="431"/>
    </location>
</feature>
<sequence length="1018" mass="113577">MDQRSGETDEAYQARMLTWSTETKRRADDAATAAKKKAEDAEKARLLAIEQQRQQDEEAARAADEERSQRREKIFGRERALLTMAAEWRTKAENGKMEESENKIALLLSHLTDLLTTCIAQQDIHSLDDMVQQHKRAVDSRLQQLEQTIAAPVASSSNTSDRLEALEIDVGSLKDGVQLQHTATQQLEHHICAAAANPSSGQRESTPKFDGQEIFCDSTKTEPIPWFHKFELTLQLHLVGEYKHHAYLYSRSGGACQAWMDNLLSKYGVVAAELHTKISWDDLKAAWHKRFQVESSEIKAMDKLMVFEQGTLPSTDWIAEYQRLTSVPDIQMGFKAIRHYFISRSCPTLSNALTHVEDTLTTTAELFDKAAQIIVTNKEAKNLRSSAADLSRDQHRPKVVVVAAATPFDQISEAVSANEGDRLAVAREGGRPGKGRGRGKAKTNTASSPGPDATAPTPWAHISSATSAVPRHSAKSECQISSARSAVPGHIATSDIVPRQQCDVRHNATSAVTSDTVPRQQYHVRHSATSAVPHQQCHVSNMTGLPGQLANETIVAYKQRCLAQIEAEEQRLLAVEAARVQAEEAASAEKLRLQADADADSQARRKEAQDLLQWHEATSIDRLKFWHFEPNGDEATTEEQHKEFLSKLVTRLLYAFNYQRSELERQYQDLTQQHQELATLRRTVQSHEDATRALNARLLDLEQAVPGPTAGASSSAPSSRQLEERVDHILAMLGDINTFAAPSTISTQLHTLKTEVQQLQSTNADGNQKMPTFQLEKFDDYTQQDPTLWWEAFTTQLRILSVAKHKYIGALFLNSKGGCQTWLTHLATSHGVDVPDLKDKITWEELTWLWKKRFIVDDAPTLAINRLFTMSQGNTATRDWLTEWQKIAPVPNLDLPFTHLRHEFYNRSCAALSQALGDREQCATFAEIIDKAREIIKTNRSTAHEKLTSWQPTYVEKVRTGPRQQHFAAVQQDNGDYPAATPASSDGDQVAAVQPRSTNKSRNNGKAKSASQAGNGQP</sequence>
<feature type="compositionally biased region" description="Basic and acidic residues" evidence="2">
    <location>
        <begin position="53"/>
        <end position="72"/>
    </location>
</feature>